<dbReference type="EMBL" id="AMYD01000541">
    <property type="protein sequence ID" value="EQB57262.1"/>
    <property type="molecule type" value="Genomic_DNA"/>
</dbReference>
<gene>
    <name evidence="1" type="ORF">CGLO_02634</name>
</gene>
<sequence>MRVLVSFY</sequence>
<name>T0KNF2_COLGC</name>
<accession>T0KNF2</accession>
<comment type="caution">
    <text evidence="1">The sequence shown here is derived from an EMBL/GenBank/DDBJ whole genome shotgun (WGS) entry which is preliminary data.</text>
</comment>
<dbReference type="HOGENOM" id="CLU_3439468_0_0_1"/>
<evidence type="ECO:0000313" key="1">
    <source>
        <dbReference type="EMBL" id="EQB57262.1"/>
    </source>
</evidence>
<evidence type="ECO:0000313" key="2">
    <source>
        <dbReference type="Proteomes" id="UP000015530"/>
    </source>
</evidence>
<protein>
    <submittedName>
        <fullName evidence="1">Uncharacterized protein</fullName>
    </submittedName>
</protein>
<reference evidence="2" key="1">
    <citation type="journal article" date="2013" name="Mol. Plant Microbe Interact.">
        <title>Global aspects of pacC regulation of pathogenicity genes in Colletotrichum gloeosporioides as revealed by transcriptome analysis.</title>
        <authorList>
            <person name="Alkan N."/>
            <person name="Meng X."/>
            <person name="Friedlander G."/>
            <person name="Reuveni E."/>
            <person name="Sukno S."/>
            <person name="Sherman A."/>
            <person name="Thon M."/>
            <person name="Fluhr R."/>
            <person name="Prusky D."/>
        </authorList>
    </citation>
    <scope>NUCLEOTIDE SEQUENCE [LARGE SCALE GENOMIC DNA]</scope>
    <source>
        <strain evidence="2">Cg-14</strain>
    </source>
</reference>
<proteinExistence type="predicted"/>
<organism evidence="1 2">
    <name type="scientific">Colletotrichum gloeosporioides (strain Cg-14)</name>
    <name type="common">Anthracnose fungus</name>
    <name type="synonym">Glomerella cingulata</name>
    <dbReference type="NCBI Taxonomy" id="1237896"/>
    <lineage>
        <taxon>Eukaryota</taxon>
        <taxon>Fungi</taxon>
        <taxon>Dikarya</taxon>
        <taxon>Ascomycota</taxon>
        <taxon>Pezizomycotina</taxon>
        <taxon>Sordariomycetes</taxon>
        <taxon>Hypocreomycetidae</taxon>
        <taxon>Glomerellales</taxon>
        <taxon>Glomerellaceae</taxon>
        <taxon>Colletotrichum</taxon>
        <taxon>Colletotrichum gloeosporioides species complex</taxon>
    </lineage>
</organism>
<dbReference type="Proteomes" id="UP000015530">
    <property type="component" value="Unassembled WGS sequence"/>
</dbReference>